<accession>A0A9N7TJ99</accession>
<dbReference type="EMBL" id="CADEAL010000018">
    <property type="protein sequence ID" value="CAB1412753.1"/>
    <property type="molecule type" value="Genomic_DNA"/>
</dbReference>
<sequence length="152" mass="16268">MSMMVVMVAVHELGIGAPSAILIPHGTGSTPRYIWKLPSATTVIAWITIQGSADPLRRTHRWFVSKGLFRCCLHSWTHSPKVFAKCEATSTLGSVVPSSLCVSSFGSGGVAVIKGWIQSVAPGHGEPFPGLPAEERRTTCVQLSGRSCRPLK</sequence>
<organism evidence="1 2">
    <name type="scientific">Pleuronectes platessa</name>
    <name type="common">European plaice</name>
    <dbReference type="NCBI Taxonomy" id="8262"/>
    <lineage>
        <taxon>Eukaryota</taxon>
        <taxon>Metazoa</taxon>
        <taxon>Chordata</taxon>
        <taxon>Craniata</taxon>
        <taxon>Vertebrata</taxon>
        <taxon>Euteleostomi</taxon>
        <taxon>Actinopterygii</taxon>
        <taxon>Neopterygii</taxon>
        <taxon>Teleostei</taxon>
        <taxon>Neoteleostei</taxon>
        <taxon>Acanthomorphata</taxon>
        <taxon>Carangaria</taxon>
        <taxon>Pleuronectiformes</taxon>
        <taxon>Pleuronectoidei</taxon>
        <taxon>Pleuronectidae</taxon>
        <taxon>Pleuronectes</taxon>
    </lineage>
</organism>
<name>A0A9N7TJ99_PLEPL</name>
<keyword evidence="2" id="KW-1185">Reference proteome</keyword>
<evidence type="ECO:0000313" key="2">
    <source>
        <dbReference type="Proteomes" id="UP001153269"/>
    </source>
</evidence>
<gene>
    <name evidence="1" type="ORF">PLEPLA_LOCUS447</name>
</gene>
<dbReference type="Proteomes" id="UP001153269">
    <property type="component" value="Unassembled WGS sequence"/>
</dbReference>
<proteinExistence type="predicted"/>
<evidence type="ECO:0000313" key="1">
    <source>
        <dbReference type="EMBL" id="CAB1412753.1"/>
    </source>
</evidence>
<reference evidence="1" key="1">
    <citation type="submission" date="2020-03" db="EMBL/GenBank/DDBJ databases">
        <authorList>
            <person name="Weist P."/>
        </authorList>
    </citation>
    <scope>NUCLEOTIDE SEQUENCE</scope>
</reference>
<comment type="caution">
    <text evidence="1">The sequence shown here is derived from an EMBL/GenBank/DDBJ whole genome shotgun (WGS) entry which is preliminary data.</text>
</comment>
<dbReference type="AlphaFoldDB" id="A0A9N7TJ99"/>
<protein>
    <submittedName>
        <fullName evidence="1">Uncharacterized protein</fullName>
    </submittedName>
</protein>